<proteinExistence type="predicted"/>
<keyword evidence="2" id="KW-1185">Reference proteome</keyword>
<evidence type="ECO:0000313" key="2">
    <source>
        <dbReference type="Proteomes" id="UP001215280"/>
    </source>
</evidence>
<accession>A0AAD7KHL9</accession>
<protein>
    <submittedName>
        <fullName evidence="1">Uncharacterized protein</fullName>
    </submittedName>
</protein>
<gene>
    <name evidence="1" type="ORF">DFH07DRAFT_907605</name>
</gene>
<dbReference type="EMBL" id="JARJLG010000001">
    <property type="protein sequence ID" value="KAJ7784924.1"/>
    <property type="molecule type" value="Genomic_DNA"/>
</dbReference>
<reference evidence="1" key="1">
    <citation type="submission" date="2023-03" db="EMBL/GenBank/DDBJ databases">
        <title>Massive genome expansion in bonnet fungi (Mycena s.s.) driven by repeated elements and novel gene families across ecological guilds.</title>
        <authorList>
            <consortium name="Lawrence Berkeley National Laboratory"/>
            <person name="Harder C.B."/>
            <person name="Miyauchi S."/>
            <person name="Viragh M."/>
            <person name="Kuo A."/>
            <person name="Thoen E."/>
            <person name="Andreopoulos B."/>
            <person name="Lu D."/>
            <person name="Skrede I."/>
            <person name="Drula E."/>
            <person name="Henrissat B."/>
            <person name="Morin E."/>
            <person name="Kohler A."/>
            <person name="Barry K."/>
            <person name="LaButti K."/>
            <person name="Morin E."/>
            <person name="Salamov A."/>
            <person name="Lipzen A."/>
            <person name="Mereny Z."/>
            <person name="Hegedus B."/>
            <person name="Baldrian P."/>
            <person name="Stursova M."/>
            <person name="Weitz H."/>
            <person name="Taylor A."/>
            <person name="Grigoriev I.V."/>
            <person name="Nagy L.G."/>
            <person name="Martin F."/>
            <person name="Kauserud H."/>
        </authorList>
    </citation>
    <scope>NUCLEOTIDE SEQUENCE</scope>
    <source>
        <strain evidence="1">CBHHK188m</strain>
    </source>
</reference>
<comment type="caution">
    <text evidence="1">The sequence shown here is derived from an EMBL/GenBank/DDBJ whole genome shotgun (WGS) entry which is preliminary data.</text>
</comment>
<sequence length="176" mass="20226">MSIALTFTARDLLNSTVVGAEGGVHYNTMTTKGIMGRKVTTINAASGLVGMINWREKEFVINGVQRKWDDIKARSGGLFSSEREWNWGPRPFNLKYHDSHKELLATPLIGNPADTVRFLPYHGHLFHENERAIIHFPYHMQDEFEKMFLFMAIVETEIHRQDQNRDQRDVALLAAE</sequence>
<dbReference type="AlphaFoldDB" id="A0AAD7KHL9"/>
<dbReference type="Proteomes" id="UP001215280">
    <property type="component" value="Unassembled WGS sequence"/>
</dbReference>
<name>A0AAD7KHL9_9AGAR</name>
<organism evidence="1 2">
    <name type="scientific">Mycena maculata</name>
    <dbReference type="NCBI Taxonomy" id="230809"/>
    <lineage>
        <taxon>Eukaryota</taxon>
        <taxon>Fungi</taxon>
        <taxon>Dikarya</taxon>
        <taxon>Basidiomycota</taxon>
        <taxon>Agaricomycotina</taxon>
        <taxon>Agaricomycetes</taxon>
        <taxon>Agaricomycetidae</taxon>
        <taxon>Agaricales</taxon>
        <taxon>Marasmiineae</taxon>
        <taxon>Mycenaceae</taxon>
        <taxon>Mycena</taxon>
    </lineage>
</organism>
<evidence type="ECO:0000313" key="1">
    <source>
        <dbReference type="EMBL" id="KAJ7784924.1"/>
    </source>
</evidence>